<keyword evidence="3" id="KW-0496">Mitochondrion</keyword>
<dbReference type="GO" id="GO:0051082">
    <property type="term" value="F:unfolded protein binding"/>
    <property type="evidence" value="ECO:0007669"/>
    <property type="project" value="TreeGrafter"/>
</dbReference>
<evidence type="ECO:0000256" key="5">
    <source>
        <dbReference type="SAM" id="Coils"/>
    </source>
</evidence>
<dbReference type="InterPro" id="IPR009012">
    <property type="entry name" value="GrpE_head"/>
</dbReference>
<dbReference type="WBParaSite" id="MCU_003969-RB">
    <property type="protein sequence ID" value="MCU_003969-RB"/>
    <property type="gene ID" value="MCU_003969"/>
</dbReference>
<evidence type="ECO:0000256" key="3">
    <source>
        <dbReference type="RuleBase" id="RU000640"/>
    </source>
</evidence>
<dbReference type="Pfam" id="PF01025">
    <property type="entry name" value="GrpE"/>
    <property type="match status" value="1"/>
</dbReference>
<dbReference type="AlphaFoldDB" id="A0A5K3EXS0"/>
<dbReference type="GO" id="GO:0001405">
    <property type="term" value="C:PAM complex, Tim23 associated import motor"/>
    <property type="evidence" value="ECO:0007669"/>
    <property type="project" value="TreeGrafter"/>
</dbReference>
<dbReference type="Gene3D" id="3.90.20.20">
    <property type="match status" value="1"/>
</dbReference>
<comment type="function">
    <text evidence="3">Essential component of the PAM complex, a complex required for the translocation of transit peptide-containing proteins from the inner membrane into the mitochondrial matrix in an ATP-dependent manner.</text>
</comment>
<dbReference type="GO" id="GO:0006457">
    <property type="term" value="P:protein folding"/>
    <property type="evidence" value="ECO:0007669"/>
    <property type="project" value="InterPro"/>
</dbReference>
<dbReference type="PROSITE" id="PS01071">
    <property type="entry name" value="GRPE"/>
    <property type="match status" value="1"/>
</dbReference>
<comment type="similarity">
    <text evidence="1 4">Belongs to the GrpE family.</text>
</comment>
<sequence length="211" mass="23885">MIGLRTLSCRLASAKWLLPQVCPCFVRMSTEVPQNSNTTAAPPPSQKDLDDLLSVNKQLAHDREEFEDKYKRALAEAENVRKRMLRQIDEAKLFGIQSFCKDLLEVADILEKATESAPESQLEEGVNPHFRQLFEGLRMTDAQLMKVFGKHNLHKIAPEIGEIFDPNIHEAMFTIPLNGESKPNTVAVVQKVGYRLHDRTLRPAYVGVFAK</sequence>
<dbReference type="SUPFAM" id="SSF51064">
    <property type="entry name" value="Head domain of nucleotide exchange factor GrpE"/>
    <property type="match status" value="1"/>
</dbReference>
<accession>A0A5K3EXS0</accession>
<dbReference type="GO" id="GO:0000774">
    <property type="term" value="F:adenyl-nucleotide exchange factor activity"/>
    <property type="evidence" value="ECO:0007669"/>
    <property type="project" value="InterPro"/>
</dbReference>
<dbReference type="HAMAP" id="MF_01151">
    <property type="entry name" value="GrpE"/>
    <property type="match status" value="1"/>
</dbReference>
<evidence type="ECO:0000313" key="6">
    <source>
        <dbReference type="WBParaSite" id="MCU_003969-RB"/>
    </source>
</evidence>
<dbReference type="CDD" id="cd00446">
    <property type="entry name" value="GrpE"/>
    <property type="match status" value="1"/>
</dbReference>
<dbReference type="GO" id="GO:0042803">
    <property type="term" value="F:protein homodimerization activity"/>
    <property type="evidence" value="ECO:0007669"/>
    <property type="project" value="InterPro"/>
</dbReference>
<dbReference type="GO" id="GO:0051087">
    <property type="term" value="F:protein-folding chaperone binding"/>
    <property type="evidence" value="ECO:0007669"/>
    <property type="project" value="InterPro"/>
</dbReference>
<proteinExistence type="inferred from homology"/>
<dbReference type="GO" id="GO:0030150">
    <property type="term" value="P:protein import into mitochondrial matrix"/>
    <property type="evidence" value="ECO:0007669"/>
    <property type="project" value="TreeGrafter"/>
</dbReference>
<keyword evidence="5" id="KW-0175">Coiled coil</keyword>
<feature type="coiled-coil region" evidence="5">
    <location>
        <begin position="49"/>
        <end position="87"/>
    </location>
</feature>
<dbReference type="PRINTS" id="PR00773">
    <property type="entry name" value="GRPEPROTEIN"/>
</dbReference>
<dbReference type="PANTHER" id="PTHR21237">
    <property type="entry name" value="GRPE PROTEIN"/>
    <property type="match status" value="1"/>
</dbReference>
<organism evidence="6">
    <name type="scientific">Mesocestoides corti</name>
    <name type="common">Flatworm</name>
    <dbReference type="NCBI Taxonomy" id="53468"/>
    <lineage>
        <taxon>Eukaryota</taxon>
        <taxon>Metazoa</taxon>
        <taxon>Spiralia</taxon>
        <taxon>Lophotrochozoa</taxon>
        <taxon>Platyhelminthes</taxon>
        <taxon>Cestoda</taxon>
        <taxon>Eucestoda</taxon>
        <taxon>Cyclophyllidea</taxon>
        <taxon>Mesocestoididae</taxon>
        <taxon>Mesocestoides</taxon>
    </lineage>
</organism>
<keyword evidence="2 3" id="KW-0143">Chaperone</keyword>
<reference evidence="6" key="1">
    <citation type="submission" date="2019-11" db="UniProtKB">
        <authorList>
            <consortium name="WormBaseParasite"/>
        </authorList>
    </citation>
    <scope>IDENTIFICATION</scope>
</reference>
<dbReference type="InterPro" id="IPR000740">
    <property type="entry name" value="GrpE"/>
</dbReference>
<evidence type="ECO:0000256" key="4">
    <source>
        <dbReference type="RuleBase" id="RU004478"/>
    </source>
</evidence>
<protein>
    <recommendedName>
        <fullName evidence="3">GrpE protein homolog</fullName>
    </recommendedName>
</protein>
<dbReference type="PANTHER" id="PTHR21237:SF23">
    <property type="entry name" value="GRPE PROTEIN HOMOLOG, MITOCHONDRIAL"/>
    <property type="match status" value="1"/>
</dbReference>
<dbReference type="SUPFAM" id="SSF58014">
    <property type="entry name" value="Coiled-coil domain of nucleotide exchange factor GrpE"/>
    <property type="match status" value="1"/>
</dbReference>
<dbReference type="InterPro" id="IPR013805">
    <property type="entry name" value="GrpE_CC"/>
</dbReference>
<name>A0A5K3EXS0_MESCO</name>
<dbReference type="Gene3D" id="2.30.22.10">
    <property type="entry name" value="Head domain of nucleotide exchange factor GrpE"/>
    <property type="match status" value="1"/>
</dbReference>
<comment type="subcellular location">
    <subcellularLocation>
        <location evidence="3">Mitochondrion matrix</location>
    </subcellularLocation>
</comment>
<evidence type="ECO:0000256" key="1">
    <source>
        <dbReference type="ARBA" id="ARBA00009054"/>
    </source>
</evidence>
<evidence type="ECO:0000256" key="2">
    <source>
        <dbReference type="ARBA" id="ARBA00023186"/>
    </source>
</evidence>